<organism evidence="1">
    <name type="scientific">hydrothermal vent metagenome</name>
    <dbReference type="NCBI Taxonomy" id="652676"/>
    <lineage>
        <taxon>unclassified sequences</taxon>
        <taxon>metagenomes</taxon>
        <taxon>ecological metagenomes</taxon>
    </lineage>
</organism>
<dbReference type="EMBL" id="UOFC01000085">
    <property type="protein sequence ID" value="VAW46055.1"/>
    <property type="molecule type" value="Genomic_DNA"/>
</dbReference>
<name>A0A3B0VR52_9ZZZZ</name>
<proteinExistence type="predicted"/>
<evidence type="ECO:0008006" key="2">
    <source>
        <dbReference type="Google" id="ProtNLM"/>
    </source>
</evidence>
<gene>
    <name evidence="1" type="ORF">MNBD_GAMMA03-189</name>
</gene>
<sequence length="56" mass="6418">MDLNRRKHASSNISVAHETYRSIYDCLYLVGITKQINGKMVTADKKLYGVHTFTKT</sequence>
<dbReference type="AlphaFoldDB" id="A0A3B0VR52"/>
<evidence type="ECO:0000313" key="1">
    <source>
        <dbReference type="EMBL" id="VAW46055.1"/>
    </source>
</evidence>
<protein>
    <recommendedName>
        <fullName evidence="2">PIN domain-containing protein</fullName>
    </recommendedName>
</protein>
<accession>A0A3B0VR52</accession>
<reference evidence="1" key="1">
    <citation type="submission" date="2018-06" db="EMBL/GenBank/DDBJ databases">
        <authorList>
            <person name="Zhirakovskaya E."/>
        </authorList>
    </citation>
    <scope>NUCLEOTIDE SEQUENCE</scope>
</reference>